<evidence type="ECO:0000313" key="1">
    <source>
        <dbReference type="EMBL" id="CAJ2509136.1"/>
    </source>
</evidence>
<accession>A0AAI8YJ36</accession>
<sequence length="165" mass="18638">MLQLLLTPANFPNLTNADFISSFIFYPEHHDANVQARLFSRGEPAVYNLDDPEDVRLLAELTRRDPSGLGGIRAARYPSLFRLADNEANGNMTWPVFQRLLSRIWLVMQLHWSPVTFTTVGLSNEWGPETVAWRRMMGARIPTFRRVRVVCLGESGPGGVSARNP</sequence>
<keyword evidence="2" id="KW-1185">Reference proteome</keyword>
<proteinExistence type="predicted"/>
<organism evidence="1 2">
    <name type="scientific">Anthostomella pinea</name>
    <dbReference type="NCBI Taxonomy" id="933095"/>
    <lineage>
        <taxon>Eukaryota</taxon>
        <taxon>Fungi</taxon>
        <taxon>Dikarya</taxon>
        <taxon>Ascomycota</taxon>
        <taxon>Pezizomycotina</taxon>
        <taxon>Sordariomycetes</taxon>
        <taxon>Xylariomycetidae</taxon>
        <taxon>Xylariales</taxon>
        <taxon>Xylariaceae</taxon>
        <taxon>Anthostomella</taxon>
    </lineage>
</organism>
<dbReference type="Proteomes" id="UP001295740">
    <property type="component" value="Unassembled WGS sequence"/>
</dbReference>
<comment type="caution">
    <text evidence="1">The sequence shown here is derived from an EMBL/GenBank/DDBJ whole genome shotgun (WGS) entry which is preliminary data.</text>
</comment>
<dbReference type="EMBL" id="CAUWAG010000012">
    <property type="protein sequence ID" value="CAJ2509136.1"/>
    <property type="molecule type" value="Genomic_DNA"/>
</dbReference>
<evidence type="ECO:0000313" key="2">
    <source>
        <dbReference type="Proteomes" id="UP001295740"/>
    </source>
</evidence>
<dbReference type="AlphaFoldDB" id="A0AAI8YJ36"/>
<protein>
    <submittedName>
        <fullName evidence="1">Uu.00g141620.m01.CDS01</fullName>
    </submittedName>
</protein>
<gene>
    <name evidence="1" type="ORF">KHLLAP_LOCUS9604</name>
</gene>
<reference evidence="1" key="1">
    <citation type="submission" date="2023-10" db="EMBL/GenBank/DDBJ databases">
        <authorList>
            <person name="Hackl T."/>
        </authorList>
    </citation>
    <scope>NUCLEOTIDE SEQUENCE</scope>
</reference>
<name>A0AAI8YJ36_9PEZI</name>